<dbReference type="EMBL" id="CAJVPU010000767">
    <property type="protein sequence ID" value="CAG8461632.1"/>
    <property type="molecule type" value="Genomic_DNA"/>
</dbReference>
<keyword evidence="2" id="KW-1185">Reference proteome</keyword>
<comment type="caution">
    <text evidence="1">The sequence shown here is derived from an EMBL/GenBank/DDBJ whole genome shotgun (WGS) entry which is preliminary data.</text>
</comment>
<organism evidence="1 2">
    <name type="scientific">Dentiscutata heterogama</name>
    <dbReference type="NCBI Taxonomy" id="1316150"/>
    <lineage>
        <taxon>Eukaryota</taxon>
        <taxon>Fungi</taxon>
        <taxon>Fungi incertae sedis</taxon>
        <taxon>Mucoromycota</taxon>
        <taxon>Glomeromycotina</taxon>
        <taxon>Glomeromycetes</taxon>
        <taxon>Diversisporales</taxon>
        <taxon>Gigasporaceae</taxon>
        <taxon>Dentiscutata</taxon>
    </lineage>
</organism>
<sequence>MLKIQYSLNLRENCCNYKNNQKNKGLFKIQFGSTKAINNLKA</sequence>
<dbReference type="Proteomes" id="UP000789702">
    <property type="component" value="Unassembled WGS sequence"/>
</dbReference>
<gene>
    <name evidence="1" type="ORF">DHETER_LOCUS1309</name>
</gene>
<proteinExistence type="predicted"/>
<protein>
    <submittedName>
        <fullName evidence="1">305_t:CDS:1</fullName>
    </submittedName>
</protein>
<evidence type="ECO:0000313" key="2">
    <source>
        <dbReference type="Proteomes" id="UP000789702"/>
    </source>
</evidence>
<accession>A0ACA9KAF6</accession>
<name>A0ACA9KAF6_9GLOM</name>
<evidence type="ECO:0000313" key="1">
    <source>
        <dbReference type="EMBL" id="CAG8461632.1"/>
    </source>
</evidence>
<reference evidence="1" key="1">
    <citation type="submission" date="2021-06" db="EMBL/GenBank/DDBJ databases">
        <authorList>
            <person name="Kallberg Y."/>
            <person name="Tangrot J."/>
            <person name="Rosling A."/>
        </authorList>
    </citation>
    <scope>NUCLEOTIDE SEQUENCE</scope>
    <source>
        <strain evidence="1">IL203A</strain>
    </source>
</reference>